<organism evidence="2 3">
    <name type="scientific">Orchesella cincta</name>
    <name type="common">Springtail</name>
    <name type="synonym">Podura cincta</name>
    <dbReference type="NCBI Taxonomy" id="48709"/>
    <lineage>
        <taxon>Eukaryota</taxon>
        <taxon>Metazoa</taxon>
        <taxon>Ecdysozoa</taxon>
        <taxon>Arthropoda</taxon>
        <taxon>Hexapoda</taxon>
        <taxon>Collembola</taxon>
        <taxon>Entomobryomorpha</taxon>
        <taxon>Entomobryoidea</taxon>
        <taxon>Orchesellidae</taxon>
        <taxon>Orchesellinae</taxon>
        <taxon>Orchesella</taxon>
    </lineage>
</organism>
<dbReference type="AlphaFoldDB" id="A0A1D2MWL8"/>
<proteinExistence type="predicted"/>
<dbReference type="EMBL" id="LJIJ01000441">
    <property type="protein sequence ID" value="ODM97450.1"/>
    <property type="molecule type" value="Genomic_DNA"/>
</dbReference>
<comment type="caution">
    <text evidence="2">The sequence shown here is derived from an EMBL/GenBank/DDBJ whole genome shotgun (WGS) entry which is preliminary data.</text>
</comment>
<keyword evidence="3" id="KW-1185">Reference proteome</keyword>
<name>A0A1D2MWL8_ORCCI</name>
<evidence type="ECO:0000313" key="3">
    <source>
        <dbReference type="Proteomes" id="UP000094527"/>
    </source>
</evidence>
<gene>
    <name evidence="2" type="ORF">Ocin01_09230</name>
</gene>
<sequence length="208" mass="22288">MDSSTGNDDELCKVDQIPNGSGGGSGEPITKGKKKKNKGEQVNDAQQESGATPSAGNKESDQLSESNATVVVRQINQELAEFREQLKKSQELFSVLRFNSTQSISLTKSCPGLTVDQNEALSKSSSTNHNNKSVSCGTQTDSPVIETPVLAQKLALRSASTCAATQLSHQDHHHHHLNLMMSGGGLPDFMTNDSMDNPSFDKLSDDGR</sequence>
<accession>A0A1D2MWL8</accession>
<feature type="region of interest" description="Disordered" evidence="1">
    <location>
        <begin position="1"/>
        <end position="65"/>
    </location>
</feature>
<feature type="compositionally biased region" description="Low complexity" evidence="1">
    <location>
        <begin position="122"/>
        <end position="135"/>
    </location>
</feature>
<dbReference type="Proteomes" id="UP000094527">
    <property type="component" value="Unassembled WGS sequence"/>
</dbReference>
<evidence type="ECO:0000256" key="1">
    <source>
        <dbReference type="SAM" id="MobiDB-lite"/>
    </source>
</evidence>
<evidence type="ECO:0000313" key="2">
    <source>
        <dbReference type="EMBL" id="ODM97450.1"/>
    </source>
</evidence>
<feature type="compositionally biased region" description="Polar residues" evidence="1">
    <location>
        <begin position="43"/>
        <end position="65"/>
    </location>
</feature>
<feature type="region of interest" description="Disordered" evidence="1">
    <location>
        <begin position="121"/>
        <end position="140"/>
    </location>
</feature>
<reference evidence="2 3" key="1">
    <citation type="journal article" date="2016" name="Genome Biol. Evol.">
        <title>Gene Family Evolution Reflects Adaptation to Soil Environmental Stressors in the Genome of the Collembolan Orchesella cincta.</title>
        <authorList>
            <person name="Faddeeva-Vakhrusheva A."/>
            <person name="Derks M.F."/>
            <person name="Anvar S.Y."/>
            <person name="Agamennone V."/>
            <person name="Suring W."/>
            <person name="Smit S."/>
            <person name="van Straalen N.M."/>
            <person name="Roelofs D."/>
        </authorList>
    </citation>
    <scope>NUCLEOTIDE SEQUENCE [LARGE SCALE GENOMIC DNA]</scope>
    <source>
        <tissue evidence="2">Mixed pool</tissue>
    </source>
</reference>
<protein>
    <submittedName>
        <fullName evidence="2">Uncharacterized protein</fullName>
    </submittedName>
</protein>